<sequence>RPGYHQHRQHRPQRTGGGELPGCQGPPADAGDRPGQADPHHLVVAAGDQPQLGGREAVRRCQGRACRLGSTDRGDRGRCRGGADRR</sequence>
<evidence type="ECO:0000256" key="1">
    <source>
        <dbReference type="SAM" id="MobiDB-lite"/>
    </source>
</evidence>
<feature type="compositionally biased region" description="Basic residues" evidence="1">
    <location>
        <begin position="1"/>
        <end position="13"/>
    </location>
</feature>
<feature type="region of interest" description="Disordered" evidence="1">
    <location>
        <begin position="67"/>
        <end position="86"/>
    </location>
</feature>
<comment type="caution">
    <text evidence="2">The sequence shown here is derived from an EMBL/GenBank/DDBJ whole genome shotgun (WGS) entry which is preliminary data.</text>
</comment>
<feature type="non-terminal residue" evidence="2">
    <location>
        <position position="86"/>
    </location>
</feature>
<feature type="non-terminal residue" evidence="2">
    <location>
        <position position="1"/>
    </location>
</feature>
<accession>A0A699XD89</accession>
<dbReference type="AlphaFoldDB" id="A0A699XD89"/>
<proteinExistence type="predicted"/>
<reference evidence="2" key="1">
    <citation type="journal article" date="2019" name="Sci. Rep.">
        <title>Draft genome of Tanacetum cinerariifolium, the natural source of mosquito coil.</title>
        <authorList>
            <person name="Yamashiro T."/>
            <person name="Shiraishi A."/>
            <person name="Satake H."/>
            <person name="Nakayama K."/>
        </authorList>
    </citation>
    <scope>NUCLEOTIDE SEQUENCE</scope>
</reference>
<feature type="region of interest" description="Disordered" evidence="1">
    <location>
        <begin position="1"/>
        <end position="41"/>
    </location>
</feature>
<gene>
    <name evidence="2" type="ORF">Tci_929824</name>
</gene>
<feature type="compositionally biased region" description="Basic and acidic residues" evidence="1">
    <location>
        <begin position="70"/>
        <end position="86"/>
    </location>
</feature>
<dbReference type="EMBL" id="BKCJ011845702">
    <property type="protein sequence ID" value="GFD57855.1"/>
    <property type="molecule type" value="Genomic_DNA"/>
</dbReference>
<organism evidence="2">
    <name type="scientific">Tanacetum cinerariifolium</name>
    <name type="common">Dalmatian daisy</name>
    <name type="synonym">Chrysanthemum cinerariifolium</name>
    <dbReference type="NCBI Taxonomy" id="118510"/>
    <lineage>
        <taxon>Eukaryota</taxon>
        <taxon>Viridiplantae</taxon>
        <taxon>Streptophyta</taxon>
        <taxon>Embryophyta</taxon>
        <taxon>Tracheophyta</taxon>
        <taxon>Spermatophyta</taxon>
        <taxon>Magnoliopsida</taxon>
        <taxon>eudicotyledons</taxon>
        <taxon>Gunneridae</taxon>
        <taxon>Pentapetalae</taxon>
        <taxon>asterids</taxon>
        <taxon>campanulids</taxon>
        <taxon>Asterales</taxon>
        <taxon>Asteraceae</taxon>
        <taxon>Asteroideae</taxon>
        <taxon>Anthemideae</taxon>
        <taxon>Anthemidinae</taxon>
        <taxon>Tanacetum</taxon>
    </lineage>
</organism>
<protein>
    <submittedName>
        <fullName evidence="2">Uncharacterized protein</fullName>
    </submittedName>
</protein>
<evidence type="ECO:0000313" key="2">
    <source>
        <dbReference type="EMBL" id="GFD57855.1"/>
    </source>
</evidence>
<name>A0A699XD89_TANCI</name>